<dbReference type="InterPro" id="IPR002173">
    <property type="entry name" value="Carboh/pur_kinase_PfkB_CS"/>
</dbReference>
<dbReference type="CDD" id="cd01164">
    <property type="entry name" value="FruK_PfkB_like"/>
    <property type="match status" value="1"/>
</dbReference>
<name>A0ABT9JGY3_9RHOB</name>
<evidence type="ECO:0000256" key="1">
    <source>
        <dbReference type="ARBA" id="ARBA00010688"/>
    </source>
</evidence>
<dbReference type="SUPFAM" id="SSF53613">
    <property type="entry name" value="Ribokinase-like"/>
    <property type="match status" value="1"/>
</dbReference>
<dbReference type="Pfam" id="PF00294">
    <property type="entry name" value="PfkB"/>
    <property type="match status" value="1"/>
</dbReference>
<feature type="domain" description="Carbohydrate kinase PfkB" evidence="7">
    <location>
        <begin position="22"/>
        <end position="303"/>
    </location>
</feature>
<dbReference type="InterPro" id="IPR017583">
    <property type="entry name" value="Tagatose/fructose_Pkinase"/>
</dbReference>
<keyword evidence="3" id="KW-0547">Nucleotide-binding</keyword>
<comment type="similarity">
    <text evidence="1 6">Belongs to the carbohydrate kinase PfkB family.</text>
</comment>
<reference evidence="8 9" key="1">
    <citation type="submission" date="2023-08" db="EMBL/GenBank/DDBJ databases">
        <authorList>
            <person name="Park J.-S."/>
        </authorList>
    </citation>
    <scope>NUCLEOTIDE SEQUENCE [LARGE SCALE GENOMIC DNA]</scope>
    <source>
        <strain evidence="8 9">2205BS29-5</strain>
    </source>
</reference>
<keyword evidence="2 6" id="KW-0808">Transferase</keyword>
<protein>
    <recommendedName>
        <fullName evidence="6">Phosphofructokinase</fullName>
    </recommendedName>
</protein>
<dbReference type="InterPro" id="IPR011611">
    <property type="entry name" value="PfkB_dom"/>
</dbReference>
<gene>
    <name evidence="8" type="ORF">Q5Y72_14590</name>
</gene>
<evidence type="ECO:0000256" key="5">
    <source>
        <dbReference type="ARBA" id="ARBA00022840"/>
    </source>
</evidence>
<accession>A0ABT9JGY3</accession>
<keyword evidence="4" id="KW-0418">Kinase</keyword>
<dbReference type="Proteomes" id="UP001224997">
    <property type="component" value="Unassembled WGS sequence"/>
</dbReference>
<dbReference type="PIRSF" id="PIRSF000535">
    <property type="entry name" value="1PFK/6PFK/LacC"/>
    <property type="match status" value="1"/>
</dbReference>
<evidence type="ECO:0000256" key="4">
    <source>
        <dbReference type="ARBA" id="ARBA00022777"/>
    </source>
</evidence>
<dbReference type="PANTHER" id="PTHR46566:SF2">
    <property type="entry name" value="ATP-DEPENDENT 6-PHOSPHOFRUCTOKINASE ISOZYME 2"/>
    <property type="match status" value="1"/>
</dbReference>
<dbReference type="PROSITE" id="PS00583">
    <property type="entry name" value="PFKB_KINASES_1"/>
    <property type="match status" value="1"/>
</dbReference>
<evidence type="ECO:0000256" key="6">
    <source>
        <dbReference type="PIRNR" id="PIRNR000535"/>
    </source>
</evidence>
<keyword evidence="5" id="KW-0067">ATP-binding</keyword>
<dbReference type="RefSeq" id="WP_305964158.1">
    <property type="nucleotide sequence ID" value="NZ_JAVAMQ010000015.1"/>
</dbReference>
<sequence>MSLAAVAAQAPILTVTLNPALDLSTAADEVRPDLKLRCDKPVVDPGGGGINVSRAIKIMGGASTAMVALGGATGTRIAEMLKADGLSLVRLTAPGETRQSLAVTDRATGGQYRFVLPGPEWHTTHVADMMSAITERALAGGWVVVSGSNPPGVAPGFEQMLTVRLKDGRARLLVDTSGEALRALAGSSIPVDVLRMDSHEAEGLAGRPLPLRGDSAAFAAGLVRHGAAKSVIVARGADGSVIAGPDGAWHAEAARVPVVSAVGAGDSFVAGFVLAMARDWPVPEALALGAAAASAAVMTPATDLCHAADVARFYDRRVVTRLA</sequence>
<evidence type="ECO:0000313" key="8">
    <source>
        <dbReference type="EMBL" id="MDP5308311.1"/>
    </source>
</evidence>
<keyword evidence="9" id="KW-1185">Reference proteome</keyword>
<evidence type="ECO:0000256" key="3">
    <source>
        <dbReference type="ARBA" id="ARBA00022741"/>
    </source>
</evidence>
<dbReference type="EMBL" id="JAVAMQ010000015">
    <property type="protein sequence ID" value="MDP5308311.1"/>
    <property type="molecule type" value="Genomic_DNA"/>
</dbReference>
<evidence type="ECO:0000259" key="7">
    <source>
        <dbReference type="Pfam" id="PF00294"/>
    </source>
</evidence>
<evidence type="ECO:0000256" key="2">
    <source>
        <dbReference type="ARBA" id="ARBA00022679"/>
    </source>
</evidence>
<evidence type="ECO:0000313" key="9">
    <source>
        <dbReference type="Proteomes" id="UP001224997"/>
    </source>
</evidence>
<organism evidence="8 9">
    <name type="scientific">Paracoccus spongiarum</name>
    <dbReference type="NCBI Taxonomy" id="3064387"/>
    <lineage>
        <taxon>Bacteria</taxon>
        <taxon>Pseudomonadati</taxon>
        <taxon>Pseudomonadota</taxon>
        <taxon>Alphaproteobacteria</taxon>
        <taxon>Rhodobacterales</taxon>
        <taxon>Paracoccaceae</taxon>
        <taxon>Paracoccus</taxon>
    </lineage>
</organism>
<dbReference type="Gene3D" id="3.40.1190.20">
    <property type="match status" value="1"/>
</dbReference>
<proteinExistence type="inferred from homology"/>
<dbReference type="NCBIfam" id="TIGR03168">
    <property type="entry name" value="1-PFK"/>
    <property type="match status" value="1"/>
</dbReference>
<dbReference type="InterPro" id="IPR029056">
    <property type="entry name" value="Ribokinase-like"/>
</dbReference>
<dbReference type="PANTHER" id="PTHR46566">
    <property type="entry name" value="1-PHOSPHOFRUCTOKINASE-RELATED"/>
    <property type="match status" value="1"/>
</dbReference>
<comment type="caution">
    <text evidence="8">The sequence shown here is derived from an EMBL/GenBank/DDBJ whole genome shotgun (WGS) entry which is preliminary data.</text>
</comment>